<dbReference type="EMBL" id="CP001628">
    <property type="protein sequence ID" value="ACS31558.1"/>
    <property type="molecule type" value="Genomic_DNA"/>
</dbReference>
<gene>
    <name evidence="1" type="ordered locus">Mlut_20870</name>
    <name evidence="2" type="ORF">NCTC2665_00758</name>
</gene>
<dbReference type="AlphaFoldDB" id="C5C770"/>
<dbReference type="EnsemblBacteria" id="ACS31558">
    <property type="protein sequence ID" value="ACS31558"/>
    <property type="gene ID" value="Mlut_20870"/>
</dbReference>
<evidence type="ECO:0000313" key="2">
    <source>
        <dbReference type="EMBL" id="SQG47987.1"/>
    </source>
</evidence>
<dbReference type="GeneID" id="93343938"/>
<reference evidence="2 4" key="3">
    <citation type="submission" date="2018-06" db="EMBL/GenBank/DDBJ databases">
        <authorList>
            <consortium name="Pathogen Informatics"/>
            <person name="Doyle S."/>
        </authorList>
    </citation>
    <scope>NUCLEOTIDE SEQUENCE [LARGE SCALE GENOMIC DNA]</scope>
    <source>
        <strain evidence="2 4">NCTC2665</strain>
    </source>
</reference>
<organism evidence="1 3">
    <name type="scientific">Micrococcus luteus (strain ATCC 4698 / DSM 20030 / JCM 1464 / CCM 169 / CCUG 5858 / IAM 1056 / NBRC 3333 / NCIMB 9278 / NCTC 2665 / VKM Ac-2230)</name>
    <name type="common">Micrococcus lysodeikticus</name>
    <dbReference type="NCBI Taxonomy" id="465515"/>
    <lineage>
        <taxon>Bacteria</taxon>
        <taxon>Bacillati</taxon>
        <taxon>Actinomycetota</taxon>
        <taxon>Actinomycetes</taxon>
        <taxon>Micrococcales</taxon>
        <taxon>Micrococcaceae</taxon>
        <taxon>Micrococcus</taxon>
    </lineage>
</organism>
<dbReference type="Proteomes" id="UP000000738">
    <property type="component" value="Chromosome"/>
</dbReference>
<protein>
    <submittedName>
        <fullName evidence="1">Uncharacterized protein</fullName>
    </submittedName>
</protein>
<evidence type="ECO:0000313" key="4">
    <source>
        <dbReference type="Proteomes" id="UP000248985"/>
    </source>
</evidence>
<proteinExistence type="predicted"/>
<reference evidence="1" key="1">
    <citation type="submission" date="2009-05" db="EMBL/GenBank/DDBJ databases">
        <title>Complete sequence of Micrococcus luteus NCTC 2665.</title>
        <authorList>
            <consortium name="US DOE Joint Genome Institute"/>
            <person name="Lucas S."/>
            <person name="Copeland A."/>
            <person name="Lapidus A."/>
            <person name="Glavina del Rio T."/>
            <person name="Dalin E."/>
            <person name="Tice H."/>
            <person name="Bruce D."/>
            <person name="Goodwin L."/>
            <person name="Pitluck S."/>
            <person name="Lowry S."/>
            <person name="Larimer F."/>
            <person name="Land M."/>
            <person name="Hauser L."/>
            <person name="Kyrpides N."/>
            <person name="Lykidis A."/>
            <person name="Young M."/>
            <person name="Greenblatt C."/>
        </authorList>
    </citation>
    <scope>NUCLEOTIDE SEQUENCE</scope>
    <source>
        <strain evidence="1">NCTC 2665</strain>
    </source>
</reference>
<dbReference type="RefSeq" id="WP_010080030.1">
    <property type="nucleotide sequence ID" value="NC_012803.1"/>
</dbReference>
<dbReference type="Proteomes" id="UP000248985">
    <property type="component" value="Chromosome 1"/>
</dbReference>
<evidence type="ECO:0000313" key="1">
    <source>
        <dbReference type="EMBL" id="ACS31558.1"/>
    </source>
</evidence>
<dbReference type="STRING" id="465515.Mlut_20870"/>
<dbReference type="EMBL" id="LS483396">
    <property type="protein sequence ID" value="SQG47987.1"/>
    <property type="molecule type" value="Genomic_DNA"/>
</dbReference>
<evidence type="ECO:0000313" key="3">
    <source>
        <dbReference type="Proteomes" id="UP000000738"/>
    </source>
</evidence>
<keyword evidence="3" id="KW-1185">Reference proteome</keyword>
<accession>C5C770</accession>
<dbReference type="KEGG" id="mlu:Mlut_20870"/>
<dbReference type="HOGENOM" id="CLU_2753353_0_0_11"/>
<reference evidence="3" key="2">
    <citation type="journal article" date="2010" name="J. Bacteriol.">
        <title>Genome sequence of the Fleming strain of Micrococcus luteus, a simple free-living actinobacterium.</title>
        <authorList>
            <person name="Young M."/>
            <person name="Artsatbanov V."/>
            <person name="Beller H.R."/>
            <person name="Chandra G."/>
            <person name="Chater K.F."/>
            <person name="Dover L.G."/>
            <person name="Goh E.B."/>
            <person name="Kahan T."/>
            <person name="Kaprelyants A.S."/>
            <person name="Kyrpides N."/>
            <person name="Lapidus A."/>
            <person name="Lowry S.R."/>
            <person name="Lykidis A."/>
            <person name="Mahillon J."/>
            <person name="Markowitz V."/>
            <person name="Mavromatis K."/>
            <person name="Mukamolova G.V."/>
            <person name="Oren A."/>
            <person name="Rokem J.S."/>
            <person name="Smith M.C."/>
            <person name="Young D.I."/>
            <person name="Greenblatt C.L."/>
        </authorList>
    </citation>
    <scope>NUCLEOTIDE SEQUENCE [LARGE SCALE GENOMIC DNA]</scope>
    <source>
        <strain evidence="3">ATCC 4698 / DSM 20030 / JCM 1464 / NBRC 3333 / NCIMB 9278 / NCTC 2665 / VKM Ac-2230</strain>
    </source>
</reference>
<sequence length="70" mass="7641">MHPDPAEAMLRVARARPGGGRVEWRRGTAELIEPASADLAVGRVWSDWHGRPFDAAEHPLMIIEACPQGA</sequence>
<name>C5C770_MICLC</name>